<dbReference type="EMBL" id="QXGA01000653">
    <property type="protein sequence ID" value="KAE9143006.1"/>
    <property type="molecule type" value="Genomic_DNA"/>
</dbReference>
<dbReference type="EMBL" id="QXGC01000664">
    <property type="protein sequence ID" value="KAE9225557.1"/>
    <property type="molecule type" value="Genomic_DNA"/>
</dbReference>
<evidence type="ECO:0000313" key="17">
    <source>
        <dbReference type="Proteomes" id="UP000460718"/>
    </source>
</evidence>
<dbReference type="EMBL" id="QXFW01001023">
    <property type="protein sequence ID" value="KAE8998059.1"/>
    <property type="molecule type" value="Genomic_DNA"/>
</dbReference>
<dbReference type="EMBL" id="QXFZ01001043">
    <property type="protein sequence ID" value="KAE9098301.1"/>
    <property type="molecule type" value="Genomic_DNA"/>
</dbReference>
<protein>
    <recommendedName>
        <fullName evidence="20">Secreted protein</fullName>
    </recommendedName>
</protein>
<evidence type="ECO:0000313" key="6">
    <source>
        <dbReference type="EMBL" id="KAE9143006.1"/>
    </source>
</evidence>
<dbReference type="Proteomes" id="UP000460718">
    <property type="component" value="Unassembled WGS sequence"/>
</dbReference>
<dbReference type="EMBL" id="QXGB01000931">
    <property type="protein sequence ID" value="KAE9200845.1"/>
    <property type="molecule type" value="Genomic_DNA"/>
</dbReference>
<evidence type="ECO:0008006" key="20">
    <source>
        <dbReference type="Google" id="ProtNLM"/>
    </source>
</evidence>
<dbReference type="Proteomes" id="UP000440732">
    <property type="component" value="Unassembled WGS sequence"/>
</dbReference>
<dbReference type="EMBL" id="QXGF01000744">
    <property type="protein sequence ID" value="KAE8936157.1"/>
    <property type="molecule type" value="Genomic_DNA"/>
</dbReference>
<evidence type="ECO:0000313" key="15">
    <source>
        <dbReference type="Proteomes" id="UP000440732"/>
    </source>
</evidence>
<dbReference type="Proteomes" id="UP000488956">
    <property type="component" value="Unassembled WGS sequence"/>
</dbReference>
<evidence type="ECO:0000313" key="7">
    <source>
        <dbReference type="EMBL" id="KAE9200845.1"/>
    </source>
</evidence>
<keyword evidence="12" id="KW-1185">Reference proteome</keyword>
<dbReference type="Proteomes" id="UP000441208">
    <property type="component" value="Unassembled WGS sequence"/>
</dbReference>
<evidence type="ECO:0000313" key="8">
    <source>
        <dbReference type="EMBL" id="KAE9217283.1"/>
    </source>
</evidence>
<evidence type="ECO:0000313" key="19">
    <source>
        <dbReference type="Proteomes" id="UP000488956"/>
    </source>
</evidence>
<dbReference type="EMBL" id="QXGE01001049">
    <property type="protein sequence ID" value="KAE9298673.1"/>
    <property type="molecule type" value="Genomic_DNA"/>
</dbReference>
<dbReference type="Proteomes" id="UP000429523">
    <property type="component" value="Unassembled WGS sequence"/>
</dbReference>
<feature type="signal peptide" evidence="1">
    <location>
        <begin position="1"/>
        <end position="18"/>
    </location>
</feature>
<dbReference type="Proteomes" id="UP000440367">
    <property type="component" value="Unassembled WGS sequence"/>
</dbReference>
<evidence type="ECO:0000313" key="16">
    <source>
        <dbReference type="Proteomes" id="UP000441208"/>
    </source>
</evidence>
<dbReference type="Proteomes" id="UP000437068">
    <property type="component" value="Unassembled WGS sequence"/>
</dbReference>
<dbReference type="EMBL" id="QXFX01001078">
    <property type="protein sequence ID" value="KAE9097207.1"/>
    <property type="molecule type" value="Genomic_DNA"/>
</dbReference>
<dbReference type="EMBL" id="QXGD01001017">
    <property type="protein sequence ID" value="KAE9217283.1"/>
    <property type="molecule type" value="Genomic_DNA"/>
</dbReference>
<feature type="chain" id="PRO_5036380645" description="Secreted protein" evidence="1">
    <location>
        <begin position="19"/>
        <end position="91"/>
    </location>
</feature>
<evidence type="ECO:0000313" key="9">
    <source>
        <dbReference type="EMBL" id="KAE9225557.1"/>
    </source>
</evidence>
<keyword evidence="1" id="KW-0732">Signal</keyword>
<reference evidence="11 12" key="1">
    <citation type="submission" date="2018-08" db="EMBL/GenBank/DDBJ databases">
        <title>Genomic investigation of the strawberry pathogen Phytophthora fragariae indicates pathogenicity is determined by transcriptional variation in three key races.</title>
        <authorList>
            <person name="Adams T.M."/>
            <person name="Armitage A.D."/>
            <person name="Sobczyk M.K."/>
            <person name="Bates H.J."/>
            <person name="Dunwell J.M."/>
            <person name="Nellist C.F."/>
            <person name="Harrison R.J."/>
        </authorList>
    </citation>
    <scope>NUCLEOTIDE SEQUENCE [LARGE SCALE GENOMIC DNA]</scope>
    <source>
        <strain evidence="10 13">A4</strain>
        <strain evidence="8 14">BC-1</strain>
        <strain evidence="9 18">BC-23</strain>
        <strain evidence="7 12">NOV-27</strain>
        <strain evidence="6 15">NOV-5</strain>
        <strain evidence="5 16">NOV-71</strain>
        <strain evidence="2 11">NOV-9</strain>
        <strain evidence="4 19">ONT-3</strain>
        <strain evidence="3 17">SCRP245</strain>
    </source>
</reference>
<comment type="caution">
    <text evidence="6">The sequence shown here is derived from an EMBL/GenBank/DDBJ whole genome shotgun (WGS) entry which is preliminary data.</text>
</comment>
<evidence type="ECO:0000313" key="14">
    <source>
        <dbReference type="Proteomes" id="UP000440367"/>
    </source>
</evidence>
<evidence type="ECO:0000256" key="1">
    <source>
        <dbReference type="SAM" id="SignalP"/>
    </source>
</evidence>
<organism evidence="6 15">
    <name type="scientific">Phytophthora fragariae</name>
    <dbReference type="NCBI Taxonomy" id="53985"/>
    <lineage>
        <taxon>Eukaryota</taxon>
        <taxon>Sar</taxon>
        <taxon>Stramenopiles</taxon>
        <taxon>Oomycota</taxon>
        <taxon>Peronosporomycetes</taxon>
        <taxon>Peronosporales</taxon>
        <taxon>Peronosporaceae</taxon>
        <taxon>Phytophthora</taxon>
    </lineage>
</organism>
<evidence type="ECO:0000313" key="13">
    <source>
        <dbReference type="Proteomes" id="UP000437068"/>
    </source>
</evidence>
<name>A0A6A3TVQ7_9STRA</name>
<dbReference type="Proteomes" id="UP000433483">
    <property type="component" value="Unassembled WGS sequence"/>
</dbReference>
<dbReference type="Proteomes" id="UP000476176">
    <property type="component" value="Unassembled WGS sequence"/>
</dbReference>
<evidence type="ECO:0000313" key="4">
    <source>
        <dbReference type="EMBL" id="KAE9097207.1"/>
    </source>
</evidence>
<accession>A0A6A3TVQ7</accession>
<evidence type="ECO:0000313" key="12">
    <source>
        <dbReference type="Proteomes" id="UP000433483"/>
    </source>
</evidence>
<proteinExistence type="predicted"/>
<sequence length="91" mass="9331">MSSTLALFFVSCIHLAFSTYSPLVTVHDDAFLAPFATNNLQQREVRRRSAASAPVSSEAGVVGCGHAAAIVAESLCGEARLGDCCASAAGV</sequence>
<evidence type="ECO:0000313" key="3">
    <source>
        <dbReference type="EMBL" id="KAE8998059.1"/>
    </source>
</evidence>
<gene>
    <name evidence="10" type="ORF">PF001_g15819</name>
    <name evidence="8" type="ORF">PF002_g16849</name>
    <name evidence="9" type="ORF">PF004_g11906</name>
    <name evidence="7" type="ORF">PF005_g15192</name>
    <name evidence="6" type="ORF">PF006_g11943</name>
    <name evidence="5" type="ORF">PF007_g16319</name>
    <name evidence="2" type="ORF">PF009_g13918</name>
    <name evidence="4" type="ORF">PF010_g16054</name>
    <name evidence="3" type="ORF">PF011_g15217</name>
</gene>
<evidence type="ECO:0000313" key="2">
    <source>
        <dbReference type="EMBL" id="KAE8936157.1"/>
    </source>
</evidence>
<evidence type="ECO:0000313" key="5">
    <source>
        <dbReference type="EMBL" id="KAE9098301.1"/>
    </source>
</evidence>
<dbReference type="AlphaFoldDB" id="A0A6A3TVQ7"/>
<evidence type="ECO:0000313" key="11">
    <source>
        <dbReference type="Proteomes" id="UP000429523"/>
    </source>
</evidence>
<evidence type="ECO:0000313" key="10">
    <source>
        <dbReference type="EMBL" id="KAE9298673.1"/>
    </source>
</evidence>
<evidence type="ECO:0000313" key="18">
    <source>
        <dbReference type="Proteomes" id="UP000476176"/>
    </source>
</evidence>